<name>A0A5J4Q2H2_9ZZZZ</name>
<proteinExistence type="predicted"/>
<evidence type="ECO:0008006" key="2">
    <source>
        <dbReference type="Google" id="ProtNLM"/>
    </source>
</evidence>
<protein>
    <recommendedName>
        <fullName evidence="2">InsA N-terminal domain-containing protein</fullName>
    </recommendedName>
</protein>
<dbReference type="AlphaFoldDB" id="A0A5J4Q2H2"/>
<sequence length="36" mass="3973">MNCPKCTCAKSVKSGIIKGTQRYKSKECGCNYTVEL</sequence>
<organism evidence="1">
    <name type="scientific">termite gut metagenome</name>
    <dbReference type="NCBI Taxonomy" id="433724"/>
    <lineage>
        <taxon>unclassified sequences</taxon>
        <taxon>metagenomes</taxon>
        <taxon>organismal metagenomes</taxon>
    </lineage>
</organism>
<evidence type="ECO:0000313" key="1">
    <source>
        <dbReference type="EMBL" id="KAA6315061.1"/>
    </source>
</evidence>
<feature type="non-terminal residue" evidence="1">
    <location>
        <position position="36"/>
    </location>
</feature>
<gene>
    <name evidence="1" type="ORF">EZS27_034420</name>
</gene>
<reference evidence="1" key="1">
    <citation type="submission" date="2019-03" db="EMBL/GenBank/DDBJ databases">
        <title>Single cell metagenomics reveals metabolic interactions within the superorganism composed of flagellate Streblomastix strix and complex community of Bacteroidetes bacteria on its surface.</title>
        <authorList>
            <person name="Treitli S.C."/>
            <person name="Kolisko M."/>
            <person name="Husnik F."/>
            <person name="Keeling P."/>
            <person name="Hampl V."/>
        </authorList>
    </citation>
    <scope>NUCLEOTIDE SEQUENCE</scope>
    <source>
        <strain evidence="1">STM</strain>
    </source>
</reference>
<dbReference type="EMBL" id="SNRY01005398">
    <property type="protein sequence ID" value="KAA6315061.1"/>
    <property type="molecule type" value="Genomic_DNA"/>
</dbReference>
<comment type="caution">
    <text evidence="1">The sequence shown here is derived from an EMBL/GenBank/DDBJ whole genome shotgun (WGS) entry which is preliminary data.</text>
</comment>
<accession>A0A5J4Q2H2</accession>